<sequence>MTAHSLKLPSFADQVLSADPLAAAARIEKQGARAAIAASTVEIVAMALLVMRLKAITDLTYDMFKAADRLDSVAQDELLRETRLKISVVGASLEALGYGDVAQQQEEE</sequence>
<dbReference type="EMBL" id="CP088156">
    <property type="protein sequence ID" value="UFZ05480.1"/>
    <property type="molecule type" value="Genomic_DNA"/>
</dbReference>
<evidence type="ECO:0000313" key="1">
    <source>
        <dbReference type="EMBL" id="UFZ05480.1"/>
    </source>
</evidence>
<organism evidence="1 2">
    <name type="scientific">Bradyrhizobium ontarionense</name>
    <dbReference type="NCBI Taxonomy" id="2898149"/>
    <lineage>
        <taxon>Bacteria</taxon>
        <taxon>Pseudomonadati</taxon>
        <taxon>Pseudomonadota</taxon>
        <taxon>Alphaproteobacteria</taxon>
        <taxon>Hyphomicrobiales</taxon>
        <taxon>Nitrobacteraceae</taxon>
        <taxon>Bradyrhizobium</taxon>
    </lineage>
</organism>
<dbReference type="RefSeq" id="WP_231323623.1">
    <property type="nucleotide sequence ID" value="NZ_CP088156.1"/>
</dbReference>
<proteinExistence type="predicted"/>
<accession>A0ABY3RDI7</accession>
<reference evidence="1" key="1">
    <citation type="journal article" date="2024" name="Antonie Van Leeuwenhoek">
        <title>Bradyrhizobium ontarionense sp. nov., a novel bacterial symbiont isolated from Aeschynomene indica (Indian jointvetch), harbours photosynthesis, nitrogen fixation and nitrous oxide (N2O) reductase genes.</title>
        <authorList>
            <person name="Bromfield E.S.P."/>
            <person name="Cloutier S."/>
        </authorList>
    </citation>
    <scope>NUCLEOTIDE SEQUENCE</scope>
    <source>
        <strain evidence="1">A19</strain>
    </source>
</reference>
<dbReference type="Proteomes" id="UP001431010">
    <property type="component" value="Chromosome"/>
</dbReference>
<protein>
    <submittedName>
        <fullName evidence="1">Uncharacterized protein</fullName>
    </submittedName>
</protein>
<evidence type="ECO:0000313" key="2">
    <source>
        <dbReference type="Proteomes" id="UP001431010"/>
    </source>
</evidence>
<keyword evidence="2" id="KW-1185">Reference proteome</keyword>
<gene>
    <name evidence="1" type="ORF">LQG66_03950</name>
</gene>
<name>A0ABY3RDI7_9BRAD</name>